<gene>
    <name evidence="5" type="ORF">MNBD_NITROSPINAE02-1926</name>
</gene>
<protein>
    <submittedName>
        <fullName evidence="5">LSU ribosomal protein L4p (L1e)</fullName>
    </submittedName>
</protein>
<feature type="compositionally biased region" description="Basic residues" evidence="4">
    <location>
        <begin position="59"/>
        <end position="69"/>
    </location>
</feature>
<proteinExistence type="inferred from homology"/>
<dbReference type="PANTHER" id="PTHR10746:SF6">
    <property type="entry name" value="LARGE RIBOSOMAL SUBUNIT PROTEIN UL4M"/>
    <property type="match status" value="1"/>
</dbReference>
<accession>A0A3B1C805</accession>
<dbReference type="NCBIfam" id="TIGR03953">
    <property type="entry name" value="rplD_bact"/>
    <property type="match status" value="1"/>
</dbReference>
<evidence type="ECO:0000313" key="5">
    <source>
        <dbReference type="EMBL" id="VAX22781.1"/>
    </source>
</evidence>
<dbReference type="Gene3D" id="3.40.1370.10">
    <property type="match status" value="1"/>
</dbReference>
<dbReference type="GO" id="GO:0005840">
    <property type="term" value="C:ribosome"/>
    <property type="evidence" value="ECO:0007669"/>
    <property type="project" value="UniProtKB-KW"/>
</dbReference>
<dbReference type="GO" id="GO:0003735">
    <property type="term" value="F:structural constituent of ribosome"/>
    <property type="evidence" value="ECO:0007669"/>
    <property type="project" value="InterPro"/>
</dbReference>
<name>A0A3B1C805_9ZZZZ</name>
<dbReference type="SUPFAM" id="SSF52166">
    <property type="entry name" value="Ribosomal protein L4"/>
    <property type="match status" value="1"/>
</dbReference>
<dbReference type="EMBL" id="UOGE01000078">
    <property type="protein sequence ID" value="VAX22781.1"/>
    <property type="molecule type" value="Genomic_DNA"/>
</dbReference>
<evidence type="ECO:0000256" key="3">
    <source>
        <dbReference type="ARBA" id="ARBA00023274"/>
    </source>
</evidence>
<comment type="similarity">
    <text evidence="1">Belongs to the universal ribosomal protein uL4 family.</text>
</comment>
<dbReference type="InterPro" id="IPR023574">
    <property type="entry name" value="Ribosomal_uL4_dom_sf"/>
</dbReference>
<dbReference type="Pfam" id="PF00573">
    <property type="entry name" value="Ribosomal_L4"/>
    <property type="match status" value="1"/>
</dbReference>
<evidence type="ECO:0000256" key="2">
    <source>
        <dbReference type="ARBA" id="ARBA00022980"/>
    </source>
</evidence>
<organism evidence="5">
    <name type="scientific">hydrothermal vent metagenome</name>
    <dbReference type="NCBI Taxonomy" id="652676"/>
    <lineage>
        <taxon>unclassified sequences</taxon>
        <taxon>metagenomes</taxon>
        <taxon>ecological metagenomes</taxon>
    </lineage>
</organism>
<evidence type="ECO:0000256" key="1">
    <source>
        <dbReference type="ARBA" id="ARBA00010528"/>
    </source>
</evidence>
<dbReference type="GO" id="GO:1990904">
    <property type="term" value="C:ribonucleoprotein complex"/>
    <property type="evidence" value="ECO:0007669"/>
    <property type="project" value="UniProtKB-KW"/>
</dbReference>
<dbReference type="HAMAP" id="MF_01328_B">
    <property type="entry name" value="Ribosomal_uL4_B"/>
    <property type="match status" value="1"/>
</dbReference>
<dbReference type="AlphaFoldDB" id="A0A3B1C805"/>
<keyword evidence="3" id="KW-0687">Ribonucleoprotein</keyword>
<feature type="region of interest" description="Disordered" evidence="4">
    <location>
        <begin position="47"/>
        <end position="69"/>
    </location>
</feature>
<reference evidence="5" key="1">
    <citation type="submission" date="2018-06" db="EMBL/GenBank/DDBJ databases">
        <authorList>
            <person name="Zhirakovskaya E."/>
        </authorList>
    </citation>
    <scope>NUCLEOTIDE SEQUENCE</scope>
</reference>
<dbReference type="InterPro" id="IPR013005">
    <property type="entry name" value="Ribosomal_uL4-like"/>
</dbReference>
<dbReference type="InterPro" id="IPR002136">
    <property type="entry name" value="Ribosomal_uL4"/>
</dbReference>
<dbReference type="GO" id="GO:0006412">
    <property type="term" value="P:translation"/>
    <property type="evidence" value="ECO:0007669"/>
    <property type="project" value="InterPro"/>
</dbReference>
<keyword evidence="2 5" id="KW-0689">Ribosomal protein</keyword>
<dbReference type="PANTHER" id="PTHR10746">
    <property type="entry name" value="50S RIBOSOMAL PROTEIN L4"/>
    <property type="match status" value="1"/>
</dbReference>
<sequence length="207" mass="22570">MQIELVDTKKQKVGDMELLPSIFEAEVKESLIHDMVLCQMASRRAGTHSTKSMGEVRGGGRKPWKQKGLGRARAGSIRSPIFKGGGIVFGPKPRDYSYNLTKKAARGALISALSLKSKENALVVIDKLAFDAPKTKLAVETLGDLGLSGKTLLVSNAKDDNIDMSFRNIPKVKQILAKAINVYDLINADHVLITKEALDSIQERLGK</sequence>
<evidence type="ECO:0000256" key="4">
    <source>
        <dbReference type="SAM" id="MobiDB-lite"/>
    </source>
</evidence>